<dbReference type="AlphaFoldDB" id="W0R9W8"/>
<proteinExistence type="predicted"/>
<dbReference type="HOGENOM" id="CLU_1666000_0_0_6"/>
<evidence type="ECO:0008006" key="3">
    <source>
        <dbReference type="Google" id="ProtNLM"/>
    </source>
</evidence>
<dbReference type="KEGG" id="btra:F544_19940"/>
<organism evidence="1 2">
    <name type="scientific">Bibersteinia trehalosi USDA-ARS-USMARC-190</name>
    <dbReference type="NCBI Taxonomy" id="1263832"/>
    <lineage>
        <taxon>Bacteria</taxon>
        <taxon>Pseudomonadati</taxon>
        <taxon>Pseudomonadota</taxon>
        <taxon>Gammaproteobacteria</taxon>
        <taxon>Pasteurellales</taxon>
        <taxon>Pasteurellaceae</taxon>
        <taxon>Bibersteinia</taxon>
    </lineage>
</organism>
<dbReference type="PATRIC" id="fig|1263832.3.peg.1983"/>
<dbReference type="EMBL" id="CP006956">
    <property type="protein sequence ID" value="AHG87222.1"/>
    <property type="molecule type" value="Genomic_DNA"/>
</dbReference>
<evidence type="ECO:0000313" key="2">
    <source>
        <dbReference type="Proteomes" id="UP000019086"/>
    </source>
</evidence>
<protein>
    <recommendedName>
        <fullName evidence="3">Lipoprotein</fullName>
    </recommendedName>
</protein>
<name>W0R9W8_BIBTR</name>
<dbReference type="Proteomes" id="UP000019086">
    <property type="component" value="Chromosome"/>
</dbReference>
<evidence type="ECO:0000313" key="1">
    <source>
        <dbReference type="EMBL" id="AHG87222.1"/>
    </source>
</evidence>
<gene>
    <name evidence="1" type="ORF">F544_19940</name>
</gene>
<reference evidence="1 2" key="1">
    <citation type="submission" date="2013-12" db="EMBL/GenBank/DDBJ databases">
        <title>Annotation of the Bibersteinia trehalosi USDA-ARS-USMARC-190 complete genome.</title>
        <authorList>
            <person name="Harhay G.P."/>
            <person name="McVey S."/>
            <person name="Clawson M.L."/>
            <person name="Bono J."/>
            <person name="Heaton M.P."/>
            <person name="Chitko-Mckown C.G."/>
            <person name="Harhay D.M."/>
            <person name="Smith T.P.L."/>
        </authorList>
    </citation>
    <scope>NUCLEOTIDE SEQUENCE [LARGE SCALE GENOMIC DNA]</scope>
    <source>
        <strain evidence="1 2">USDA-ARS-USMARC-190</strain>
    </source>
</reference>
<sequence>MVYEMLAVYHSLLFNMQSIGELMNKLLSLALSVSLLSACSSQFVGNTSLRDTHNSIIDQKIIPNETTKQQVREMFGEPTKTETRPYDLSEIWTYDAYDEHTNYVPTALFPITLPLSIVFGHNLMRPMVKKENQKQLRIQFENNKATKFSTAVDNKNWY</sequence>
<accession>W0R9W8</accession>